<name>A0ABR3WXD4_9EURO</name>
<reference evidence="1 2" key="1">
    <citation type="journal article" date="2024" name="IMA Fungus">
        <title>IMA Genome - F19 : A genome assembly and annotation guide to empower mycologists, including annotated draft genome sequences of Ceratocystis pirilliformis, Diaporthe australafricana, Fusarium ophioides, Paecilomyces lecythidis, and Sporothrix stenoceras.</title>
        <authorList>
            <person name="Aylward J."/>
            <person name="Wilson A.M."/>
            <person name="Visagie C.M."/>
            <person name="Spraker J."/>
            <person name="Barnes I."/>
            <person name="Buitendag C."/>
            <person name="Ceriani C."/>
            <person name="Del Mar Angel L."/>
            <person name="du Plessis D."/>
            <person name="Fuchs T."/>
            <person name="Gasser K."/>
            <person name="Kramer D."/>
            <person name="Li W."/>
            <person name="Munsamy K."/>
            <person name="Piso A."/>
            <person name="Price J.L."/>
            <person name="Sonnekus B."/>
            <person name="Thomas C."/>
            <person name="van der Nest A."/>
            <person name="van Dijk A."/>
            <person name="van Heerden A."/>
            <person name="van Vuuren N."/>
            <person name="Yilmaz N."/>
            <person name="Duong T.A."/>
            <person name="van der Merwe N.A."/>
            <person name="Wingfield M.J."/>
            <person name="Wingfield B.D."/>
        </authorList>
    </citation>
    <scope>NUCLEOTIDE SEQUENCE [LARGE SCALE GENOMIC DNA]</scope>
    <source>
        <strain evidence="1 2">CMW 18167</strain>
    </source>
</reference>
<organism evidence="1 2">
    <name type="scientific">Paecilomyces lecythidis</name>
    <dbReference type="NCBI Taxonomy" id="3004212"/>
    <lineage>
        <taxon>Eukaryota</taxon>
        <taxon>Fungi</taxon>
        <taxon>Dikarya</taxon>
        <taxon>Ascomycota</taxon>
        <taxon>Pezizomycotina</taxon>
        <taxon>Eurotiomycetes</taxon>
        <taxon>Eurotiomycetidae</taxon>
        <taxon>Eurotiales</taxon>
        <taxon>Thermoascaceae</taxon>
        <taxon>Paecilomyces</taxon>
    </lineage>
</organism>
<protein>
    <recommendedName>
        <fullName evidence="3">Arrestin-like N-terminal domain-containing protein</fullName>
    </recommendedName>
</protein>
<sequence>MTVKVDIIFRDGALRHHHSKDKGPIFLSDDGVSGTVVVTGLEECTADEFDSVKITLFGNVFNVLSVMDIDWPMTELYRMRMGQDLVRLTDCRGVQDAYGTEGTRLFPFCFKVPRQVLTPNGLKEGEDLVQCLPSSMNVAFENRSPNSHVHGCRGRSKISYGIRAQLVRNGTVTGEIERPILLFPTLDQEPPVCTSDFPDEYVLSEKKTLRTLWPFRRVGDLIVETSEATPFEFSSEKQGASTSVRIKLRYSRACHSCGPPEPFYGTVVSKLRSTTFVSIMPQKRMPTRKEAQRSPWMTKHSTYHMNHKRKLRFSPWKQVKSNGNTQTSHGSEWESEATLVVEYSGDTFPEPTFASSLASRRYALCMSMEIEGSGRTAVDLLVPVNIRYTGKPYDRRPSLLENLSAVLADRLSLGAEALSNQADFLLRTRDEPPIYVA</sequence>
<proteinExistence type="predicted"/>
<dbReference type="Proteomes" id="UP001583193">
    <property type="component" value="Unassembled WGS sequence"/>
</dbReference>
<keyword evidence="2" id="KW-1185">Reference proteome</keyword>
<evidence type="ECO:0000313" key="2">
    <source>
        <dbReference type="Proteomes" id="UP001583193"/>
    </source>
</evidence>
<evidence type="ECO:0000313" key="1">
    <source>
        <dbReference type="EMBL" id="KAL1868341.1"/>
    </source>
</evidence>
<evidence type="ECO:0008006" key="3">
    <source>
        <dbReference type="Google" id="ProtNLM"/>
    </source>
</evidence>
<comment type="caution">
    <text evidence="1">The sequence shown here is derived from an EMBL/GenBank/DDBJ whole genome shotgun (WGS) entry which is preliminary data.</text>
</comment>
<dbReference type="EMBL" id="JAVDPF010000039">
    <property type="protein sequence ID" value="KAL1868341.1"/>
    <property type="molecule type" value="Genomic_DNA"/>
</dbReference>
<gene>
    <name evidence="1" type="ORF">Plec18167_008266</name>
</gene>
<accession>A0ABR3WXD4</accession>